<reference evidence="2" key="2">
    <citation type="journal article" date="2023" name="Microbiol Resour">
        <title>Decontamination and Annotation of the Draft Genome Sequence of the Oomycete Lagenidium giganteum ARSEF 373.</title>
        <authorList>
            <person name="Morgan W.R."/>
            <person name="Tartar A."/>
        </authorList>
    </citation>
    <scope>NUCLEOTIDE SEQUENCE</scope>
    <source>
        <strain evidence="2">ARSEF 373</strain>
    </source>
</reference>
<feature type="region of interest" description="Disordered" evidence="1">
    <location>
        <begin position="125"/>
        <end position="172"/>
    </location>
</feature>
<comment type="caution">
    <text evidence="2">The sequence shown here is derived from an EMBL/GenBank/DDBJ whole genome shotgun (WGS) entry which is preliminary data.</text>
</comment>
<reference evidence="2" key="1">
    <citation type="submission" date="2022-11" db="EMBL/GenBank/DDBJ databases">
        <authorList>
            <person name="Morgan W.R."/>
            <person name="Tartar A."/>
        </authorList>
    </citation>
    <scope>NUCLEOTIDE SEQUENCE</scope>
    <source>
        <strain evidence="2">ARSEF 373</strain>
    </source>
</reference>
<accession>A0AAV2YRW4</accession>
<feature type="compositionally biased region" description="Low complexity" evidence="1">
    <location>
        <begin position="138"/>
        <end position="147"/>
    </location>
</feature>
<dbReference type="AlphaFoldDB" id="A0AAV2YRW4"/>
<feature type="compositionally biased region" description="Polar residues" evidence="1">
    <location>
        <begin position="24"/>
        <end position="38"/>
    </location>
</feature>
<feature type="region of interest" description="Disordered" evidence="1">
    <location>
        <begin position="1"/>
        <end position="48"/>
    </location>
</feature>
<evidence type="ECO:0000313" key="2">
    <source>
        <dbReference type="EMBL" id="DAZ96171.1"/>
    </source>
</evidence>
<protein>
    <submittedName>
        <fullName evidence="2">Uncharacterized protein</fullName>
    </submittedName>
</protein>
<organism evidence="2 3">
    <name type="scientific">Lagenidium giganteum</name>
    <dbReference type="NCBI Taxonomy" id="4803"/>
    <lineage>
        <taxon>Eukaryota</taxon>
        <taxon>Sar</taxon>
        <taxon>Stramenopiles</taxon>
        <taxon>Oomycota</taxon>
        <taxon>Peronosporomycetes</taxon>
        <taxon>Pythiales</taxon>
        <taxon>Pythiaceae</taxon>
    </lineage>
</organism>
<evidence type="ECO:0000256" key="1">
    <source>
        <dbReference type="SAM" id="MobiDB-lite"/>
    </source>
</evidence>
<dbReference type="EMBL" id="DAKRPA010000176">
    <property type="protein sequence ID" value="DAZ96171.1"/>
    <property type="molecule type" value="Genomic_DNA"/>
</dbReference>
<dbReference type="Proteomes" id="UP001146120">
    <property type="component" value="Unassembled WGS sequence"/>
</dbReference>
<keyword evidence="3" id="KW-1185">Reference proteome</keyword>
<sequence>MPSVGSGAVIGSLPERDQPVSAPHGSNANTGTLSTASEMTRRQRSAHAAAARSTMVGKGALAFILNPTSFSATTTTADPAFGIITPRSAFLKRSFEQLCQPEYADEHKKRRVLLPKLSPIQDAPTSPLSVSWVPMPTSPASETGSSSSDEDAQVCDAKSGSKKKTTSCKVDGCSSLAVSRGCCSSFGILETAWSTKPSK</sequence>
<name>A0AAV2YRW4_9STRA</name>
<proteinExistence type="predicted"/>
<evidence type="ECO:0000313" key="3">
    <source>
        <dbReference type="Proteomes" id="UP001146120"/>
    </source>
</evidence>
<gene>
    <name evidence="2" type="ORF">N0F65_009570</name>
</gene>